<proteinExistence type="predicted"/>
<organism evidence="1 2">
    <name type="scientific">Cupriavidus campinensis</name>
    <dbReference type="NCBI Taxonomy" id="151783"/>
    <lineage>
        <taxon>Bacteria</taxon>
        <taxon>Pseudomonadati</taxon>
        <taxon>Pseudomonadota</taxon>
        <taxon>Betaproteobacteria</taxon>
        <taxon>Burkholderiales</taxon>
        <taxon>Burkholderiaceae</taxon>
        <taxon>Cupriavidus</taxon>
    </lineage>
</organism>
<dbReference type="RefSeq" id="WP_144196756.1">
    <property type="nucleotide sequence ID" value="NZ_VCIZ01000002.1"/>
</dbReference>
<reference evidence="1 2" key="1">
    <citation type="submission" date="2019-05" db="EMBL/GenBank/DDBJ databases">
        <title>Whole genome sequence analysis of Cupriavidus campinensis S14E4C strain.</title>
        <authorList>
            <person name="Abbaszade G."/>
            <person name="Szabo A."/>
            <person name="Toumi M."/>
            <person name="Toth E."/>
        </authorList>
    </citation>
    <scope>NUCLEOTIDE SEQUENCE [LARGE SCALE GENOMIC DNA]</scope>
    <source>
        <strain evidence="1 2">S14E4C</strain>
    </source>
</reference>
<dbReference type="Proteomes" id="UP000318943">
    <property type="component" value="Unassembled WGS sequence"/>
</dbReference>
<dbReference type="EMBL" id="VCIZ01000002">
    <property type="protein sequence ID" value="TSP14055.1"/>
    <property type="molecule type" value="Genomic_DNA"/>
</dbReference>
<protein>
    <submittedName>
        <fullName evidence="1">Uncharacterized protein</fullName>
    </submittedName>
</protein>
<sequence>MIDMILQRVMQAQQTVLLDTLGEFQVGANDFRLVRRQHDATCVFVIPAADDNLENPVIAFNKATHLADDLSYWKVVTPSSQDSNLSLEGGRWFLYSGVLRTRTDLGTTDFHAAMQFVAKSYIETFGYGVSKQ</sequence>
<gene>
    <name evidence="1" type="ORF">FGG12_06185</name>
</gene>
<comment type="caution">
    <text evidence="1">The sequence shown here is derived from an EMBL/GenBank/DDBJ whole genome shotgun (WGS) entry which is preliminary data.</text>
</comment>
<evidence type="ECO:0000313" key="2">
    <source>
        <dbReference type="Proteomes" id="UP000318943"/>
    </source>
</evidence>
<keyword evidence="2" id="KW-1185">Reference proteome</keyword>
<evidence type="ECO:0000313" key="1">
    <source>
        <dbReference type="EMBL" id="TSP14055.1"/>
    </source>
</evidence>
<accession>A0ABY3ESV7</accession>
<name>A0ABY3ESV7_9BURK</name>